<dbReference type="PANTHER" id="PTHR35046">
    <property type="entry name" value="ZINC KNUCKLE (CCHC-TYPE) FAMILY PROTEIN"/>
    <property type="match status" value="1"/>
</dbReference>
<dbReference type="STRING" id="157652.A0A371H9V2"/>
<evidence type="ECO:0000313" key="2">
    <source>
        <dbReference type="EMBL" id="RDX99590.1"/>
    </source>
</evidence>
<dbReference type="OrthoDB" id="1938712at2759"/>
<dbReference type="PANTHER" id="PTHR35046:SF9">
    <property type="entry name" value="RNA-DIRECTED DNA POLYMERASE"/>
    <property type="match status" value="1"/>
</dbReference>
<dbReference type="InterPro" id="IPR012337">
    <property type="entry name" value="RNaseH-like_sf"/>
</dbReference>
<protein>
    <recommendedName>
        <fullName evidence="1">Integrase zinc-binding domain-containing protein</fullName>
    </recommendedName>
</protein>
<reference evidence="2" key="1">
    <citation type="submission" date="2018-05" db="EMBL/GenBank/DDBJ databases">
        <title>Draft genome of Mucuna pruriens seed.</title>
        <authorList>
            <person name="Nnadi N.E."/>
            <person name="Vos R."/>
            <person name="Hasami M.H."/>
            <person name="Devisetty U.K."/>
            <person name="Aguiy J.C."/>
        </authorList>
    </citation>
    <scope>NUCLEOTIDE SEQUENCE [LARGE SCALE GENOMIC DNA]</scope>
    <source>
        <strain evidence="2">JCA_2017</strain>
    </source>
</reference>
<dbReference type="AlphaFoldDB" id="A0A371H9V2"/>
<proteinExistence type="predicted"/>
<keyword evidence="3" id="KW-1185">Reference proteome</keyword>
<gene>
    <name evidence="2" type="ORF">CR513_17346</name>
</gene>
<organism evidence="2 3">
    <name type="scientific">Mucuna pruriens</name>
    <name type="common">Velvet bean</name>
    <name type="synonym">Dolichos pruriens</name>
    <dbReference type="NCBI Taxonomy" id="157652"/>
    <lineage>
        <taxon>Eukaryota</taxon>
        <taxon>Viridiplantae</taxon>
        <taxon>Streptophyta</taxon>
        <taxon>Embryophyta</taxon>
        <taxon>Tracheophyta</taxon>
        <taxon>Spermatophyta</taxon>
        <taxon>Magnoliopsida</taxon>
        <taxon>eudicotyledons</taxon>
        <taxon>Gunneridae</taxon>
        <taxon>Pentapetalae</taxon>
        <taxon>rosids</taxon>
        <taxon>fabids</taxon>
        <taxon>Fabales</taxon>
        <taxon>Fabaceae</taxon>
        <taxon>Papilionoideae</taxon>
        <taxon>50 kb inversion clade</taxon>
        <taxon>NPAAA clade</taxon>
        <taxon>indigoferoid/millettioid clade</taxon>
        <taxon>Phaseoleae</taxon>
        <taxon>Mucuna</taxon>
    </lineage>
</organism>
<dbReference type="InterPro" id="IPR041588">
    <property type="entry name" value="Integrase_H2C2"/>
</dbReference>
<dbReference type="Gene3D" id="1.10.340.70">
    <property type="match status" value="1"/>
</dbReference>
<sequence length="203" mass="23569">MGVYLISSPGDFIVSGKVNYGCLGQTVLGCYSIHATFHDYYRHDGFLFKGKRLCVPMSSIRQLLVKEAREGCLMGHFKELKTVDILNEHFFWSPMRKNMHNICDKCLTCKMAKYKVSLHELYTPFPFPIIPWVDISMDFVLGLPRFKRGRNSIFVIVDKEVVRIHGLPKTIVSNRDSKFLGHFWRSLWSRLDTKLLYSTTCHP</sequence>
<dbReference type="GO" id="GO:0003676">
    <property type="term" value="F:nucleic acid binding"/>
    <property type="evidence" value="ECO:0007669"/>
    <property type="project" value="InterPro"/>
</dbReference>
<accession>A0A371H9V2</accession>
<comment type="caution">
    <text evidence="2">The sequence shown here is derived from an EMBL/GenBank/DDBJ whole genome shotgun (WGS) entry which is preliminary data.</text>
</comment>
<evidence type="ECO:0000259" key="1">
    <source>
        <dbReference type="Pfam" id="PF17921"/>
    </source>
</evidence>
<dbReference type="EMBL" id="QJKJ01003197">
    <property type="protein sequence ID" value="RDX99590.1"/>
    <property type="molecule type" value="Genomic_DNA"/>
</dbReference>
<dbReference type="Proteomes" id="UP000257109">
    <property type="component" value="Unassembled WGS sequence"/>
</dbReference>
<dbReference type="Pfam" id="PF17921">
    <property type="entry name" value="Integrase_H2C2"/>
    <property type="match status" value="1"/>
</dbReference>
<dbReference type="SUPFAM" id="SSF53098">
    <property type="entry name" value="Ribonuclease H-like"/>
    <property type="match status" value="1"/>
</dbReference>
<dbReference type="InterPro" id="IPR036397">
    <property type="entry name" value="RNaseH_sf"/>
</dbReference>
<dbReference type="Gene3D" id="3.30.420.10">
    <property type="entry name" value="Ribonuclease H-like superfamily/Ribonuclease H"/>
    <property type="match status" value="1"/>
</dbReference>
<evidence type="ECO:0000313" key="3">
    <source>
        <dbReference type="Proteomes" id="UP000257109"/>
    </source>
</evidence>
<feature type="domain" description="Integrase zinc-binding" evidence="1">
    <location>
        <begin position="59"/>
        <end position="114"/>
    </location>
</feature>
<name>A0A371H9V2_MUCPR</name>
<feature type="non-terminal residue" evidence="2">
    <location>
        <position position="1"/>
    </location>
</feature>